<accession>A0A8C3SG70</accession>
<dbReference type="PANTHER" id="PTHR32341:SF10">
    <property type="entry name" value="INTERFERON-INDUCIBLE GTPASE 5"/>
    <property type="match status" value="1"/>
</dbReference>
<organism evidence="6 7">
    <name type="scientific">Chelydra serpentina</name>
    <name type="common">Snapping turtle</name>
    <name type="synonym">Testudo serpentina</name>
    <dbReference type="NCBI Taxonomy" id="8475"/>
    <lineage>
        <taxon>Eukaryota</taxon>
        <taxon>Metazoa</taxon>
        <taxon>Chordata</taxon>
        <taxon>Craniata</taxon>
        <taxon>Vertebrata</taxon>
        <taxon>Euteleostomi</taxon>
        <taxon>Archelosauria</taxon>
        <taxon>Testudinata</taxon>
        <taxon>Testudines</taxon>
        <taxon>Cryptodira</taxon>
        <taxon>Durocryptodira</taxon>
        <taxon>Americhelydia</taxon>
        <taxon>Chelydroidea</taxon>
        <taxon>Chelydridae</taxon>
        <taxon>Chelydra</taxon>
    </lineage>
</organism>
<evidence type="ECO:0000256" key="3">
    <source>
        <dbReference type="ARBA" id="ARBA00022801"/>
    </source>
</evidence>
<keyword evidence="7" id="KW-1185">Reference proteome</keyword>
<feature type="domain" description="IRG-type G" evidence="5">
    <location>
        <begin position="39"/>
        <end position="220"/>
    </location>
</feature>
<dbReference type="AlphaFoldDB" id="A0A8C3SG70"/>
<evidence type="ECO:0000256" key="4">
    <source>
        <dbReference type="ARBA" id="ARBA00023134"/>
    </source>
</evidence>
<dbReference type="PROSITE" id="PS51716">
    <property type="entry name" value="G_IRG"/>
    <property type="match status" value="1"/>
</dbReference>
<dbReference type="GO" id="GO:0016787">
    <property type="term" value="F:hydrolase activity"/>
    <property type="evidence" value="ECO:0007669"/>
    <property type="project" value="UniProtKB-KW"/>
</dbReference>
<dbReference type="FunFam" id="3.40.50.300:FF:000541">
    <property type="entry name" value="Immunity related GTPase M"/>
    <property type="match status" value="1"/>
</dbReference>
<dbReference type="Gene3D" id="3.40.50.300">
    <property type="entry name" value="P-loop containing nucleotide triphosphate hydrolases"/>
    <property type="match status" value="1"/>
</dbReference>
<evidence type="ECO:0000313" key="7">
    <source>
        <dbReference type="Proteomes" id="UP000694403"/>
    </source>
</evidence>
<evidence type="ECO:0000313" key="6">
    <source>
        <dbReference type="Ensembl" id="ENSCSRP00000013761.1"/>
    </source>
</evidence>
<evidence type="ECO:0000256" key="1">
    <source>
        <dbReference type="ARBA" id="ARBA00005429"/>
    </source>
</evidence>
<sequence length="462" mass="50299">HAPSNLPSAPHYLMPPGTPWHPLASHTPCAPRLETLWNARLDVAITGESGAGKSTFVNALRGLSDEDAGAAQTGVTETTAQPTAYPYPGYPNVTLWDLPGIGTPSFRADGYLQAVDFPRYDFFIILASERFKENHVLLARAIVEQGKRFYFVRAKVDNDLEATGRKKNPPGEEEVLEEIRRDCRERLGQAGLADAKVFLLSSFELEKYDFQAFEDTLERELPGHKRHAFLLSLPNLSGAIVEKKRQLLHQEVWKVALVSSLVAAVPLPGLAFTCDVAILLRKLAAYRQDFGLDAASLARLAERAGKPLEALRAEVRSALGRSISKEVVIGLLGKATGGGLVVANFFFHRIPIYGALACGSISFHTTYSMLSQCLEELAADSQRVLVKAFDSEVGVGAGGLEQRGLGAWTPGFSARLWEGSGGWWVRAGGLGARTPGFSPWLWEGVEEEEAESLAIKSHIVPQ</sequence>
<dbReference type="PANTHER" id="PTHR32341">
    <property type="entry name" value="INTERFERON-INDUCIBLE GTPASE"/>
    <property type="match status" value="1"/>
</dbReference>
<dbReference type="Ensembl" id="ENSCSRT00000014333.1">
    <property type="protein sequence ID" value="ENSCSRP00000013761.1"/>
    <property type="gene ID" value="ENSCSRG00000010498.1"/>
</dbReference>
<evidence type="ECO:0000256" key="2">
    <source>
        <dbReference type="ARBA" id="ARBA00022741"/>
    </source>
</evidence>
<dbReference type="Proteomes" id="UP000694403">
    <property type="component" value="Unplaced"/>
</dbReference>
<dbReference type="Pfam" id="PF05049">
    <property type="entry name" value="IIGP"/>
    <property type="match status" value="1"/>
</dbReference>
<keyword evidence="4" id="KW-0342">GTP-binding</keyword>
<dbReference type="InterPro" id="IPR007743">
    <property type="entry name" value="Immunity-related_GTPase-like"/>
</dbReference>
<dbReference type="SUPFAM" id="SSF52540">
    <property type="entry name" value="P-loop containing nucleoside triphosphate hydrolases"/>
    <property type="match status" value="1"/>
</dbReference>
<protein>
    <recommendedName>
        <fullName evidence="5">IRG-type G domain-containing protein</fullName>
    </recommendedName>
</protein>
<dbReference type="InterPro" id="IPR051515">
    <property type="entry name" value="IRG"/>
</dbReference>
<comment type="similarity">
    <text evidence="1">Belongs to the TRAFAC class dynamin-like GTPase superfamily. IRG family.</text>
</comment>
<proteinExistence type="inferred from homology"/>
<name>A0A8C3SG70_CHESE</name>
<evidence type="ECO:0000259" key="5">
    <source>
        <dbReference type="PROSITE" id="PS51716"/>
    </source>
</evidence>
<reference evidence="6" key="1">
    <citation type="submission" date="2025-08" db="UniProtKB">
        <authorList>
            <consortium name="Ensembl"/>
        </authorList>
    </citation>
    <scope>IDENTIFICATION</scope>
</reference>
<keyword evidence="2" id="KW-0547">Nucleotide-binding</keyword>
<dbReference type="InterPro" id="IPR027417">
    <property type="entry name" value="P-loop_NTPase"/>
</dbReference>
<reference evidence="6" key="2">
    <citation type="submission" date="2025-09" db="UniProtKB">
        <authorList>
            <consortium name="Ensembl"/>
        </authorList>
    </citation>
    <scope>IDENTIFICATION</scope>
</reference>
<dbReference type="GO" id="GO:0005525">
    <property type="term" value="F:GTP binding"/>
    <property type="evidence" value="ECO:0007669"/>
    <property type="project" value="UniProtKB-KW"/>
</dbReference>
<dbReference type="InterPro" id="IPR030385">
    <property type="entry name" value="G_IRG_dom"/>
</dbReference>
<keyword evidence="3" id="KW-0378">Hydrolase</keyword>
<dbReference type="GO" id="GO:0016020">
    <property type="term" value="C:membrane"/>
    <property type="evidence" value="ECO:0007669"/>
    <property type="project" value="InterPro"/>
</dbReference>